<accession>A0A1Y3BJ37</accession>
<dbReference type="Proteomes" id="UP000194236">
    <property type="component" value="Unassembled WGS sequence"/>
</dbReference>
<keyword evidence="2" id="KW-1185">Reference proteome</keyword>
<proteinExistence type="predicted"/>
<organism evidence="1 2">
    <name type="scientific">Euroglyphus maynei</name>
    <name type="common">Mayne's house dust mite</name>
    <dbReference type="NCBI Taxonomy" id="6958"/>
    <lineage>
        <taxon>Eukaryota</taxon>
        <taxon>Metazoa</taxon>
        <taxon>Ecdysozoa</taxon>
        <taxon>Arthropoda</taxon>
        <taxon>Chelicerata</taxon>
        <taxon>Arachnida</taxon>
        <taxon>Acari</taxon>
        <taxon>Acariformes</taxon>
        <taxon>Sarcoptiformes</taxon>
        <taxon>Astigmata</taxon>
        <taxon>Psoroptidia</taxon>
        <taxon>Analgoidea</taxon>
        <taxon>Pyroglyphidae</taxon>
        <taxon>Pyroglyphinae</taxon>
        <taxon>Euroglyphus</taxon>
    </lineage>
</organism>
<sequence>MSVQIADVTIILPDQWHIDVNQLQQSTSMQFDLRESRGQYRSLADADILYT</sequence>
<dbReference type="EMBL" id="MUJZ01015849">
    <property type="protein sequence ID" value="OTF80960.1"/>
    <property type="molecule type" value="Genomic_DNA"/>
</dbReference>
<feature type="non-terminal residue" evidence="1">
    <location>
        <position position="51"/>
    </location>
</feature>
<evidence type="ECO:0000313" key="2">
    <source>
        <dbReference type="Proteomes" id="UP000194236"/>
    </source>
</evidence>
<dbReference type="AlphaFoldDB" id="A0A1Y3BJ37"/>
<reference evidence="1 2" key="1">
    <citation type="submission" date="2017-03" db="EMBL/GenBank/DDBJ databases">
        <title>Genome Survey of Euroglyphus maynei.</title>
        <authorList>
            <person name="Arlian L.G."/>
            <person name="Morgan M.S."/>
            <person name="Rider S.D."/>
        </authorList>
    </citation>
    <scope>NUCLEOTIDE SEQUENCE [LARGE SCALE GENOMIC DNA]</scope>
    <source>
        <strain evidence="1">Arlian Lab</strain>
        <tissue evidence="1">Whole body</tissue>
    </source>
</reference>
<comment type="caution">
    <text evidence="1">The sequence shown here is derived from an EMBL/GenBank/DDBJ whole genome shotgun (WGS) entry which is preliminary data.</text>
</comment>
<protein>
    <submittedName>
        <fullName evidence="1">Uncharacterized protein</fullName>
    </submittedName>
</protein>
<name>A0A1Y3BJ37_EURMA</name>
<evidence type="ECO:0000313" key="1">
    <source>
        <dbReference type="EMBL" id="OTF80960.1"/>
    </source>
</evidence>
<gene>
    <name evidence="1" type="ORF">BLA29_014045</name>
</gene>